<evidence type="ECO:0000313" key="4">
    <source>
        <dbReference type="Proteomes" id="UP001562354"/>
    </source>
</evidence>
<dbReference type="PANTHER" id="PTHR46266">
    <property type="entry name" value="TRANSCRIPTION FACTOR TT8"/>
    <property type="match status" value="1"/>
</dbReference>
<feature type="compositionally biased region" description="Polar residues" evidence="1">
    <location>
        <begin position="221"/>
        <end position="234"/>
    </location>
</feature>
<comment type="caution">
    <text evidence="3">The sequence shown here is derived from an EMBL/GenBank/DDBJ whole genome shotgun (WGS) entry which is preliminary data.</text>
</comment>
<dbReference type="InterPro" id="IPR036638">
    <property type="entry name" value="HLH_DNA-bd_sf"/>
</dbReference>
<feature type="region of interest" description="Disordered" evidence="1">
    <location>
        <begin position="288"/>
        <end position="365"/>
    </location>
</feature>
<dbReference type="Pfam" id="PF00010">
    <property type="entry name" value="HLH"/>
    <property type="match status" value="1"/>
</dbReference>
<dbReference type="Gene3D" id="4.10.280.10">
    <property type="entry name" value="Helix-loop-helix DNA-binding domain"/>
    <property type="match status" value="1"/>
</dbReference>
<protein>
    <recommendedName>
        <fullName evidence="2">BHLH domain-containing protein</fullName>
    </recommendedName>
</protein>
<evidence type="ECO:0000313" key="3">
    <source>
        <dbReference type="EMBL" id="KAL1306653.1"/>
    </source>
</evidence>
<name>A0ABR3PKW9_9PEZI</name>
<feature type="compositionally biased region" description="Low complexity" evidence="1">
    <location>
        <begin position="438"/>
        <end position="451"/>
    </location>
</feature>
<sequence length="511" mass="55448">MPQARLPPTPASSTDLHGEEKLIGLTPALALPPSAYAEQSEDDLVPSPPSPSNASDSSYHPDPPVAPPSKRQKHVAPSDTFSAKKASGGDITLPPPPSRSRKIIQVKPKGSDSREQQSVGDEEAATHRNHSTTSGRGKRGRDGNATAAGRKMARKTAHSIIERRRRSKMNEDFGVLKGLIPACRGHEMHKLAIIQASIEYLLYLESCICDLKAANRATGAESLSSNVEVGTSETPAADVEDGEPMEYDSDGRSTGADETMTNNDENDNDTDIAVTTVPAQDEQVPLTHFTPLNASPQYPTSTTPTPLISPSIHPTTLPQPQYQPQFQQYQPQQRHYPISSVTHPSPSFSPYMPASNQTSPFFGPNHSAQEALVGFLNSTSFALTSPALGPQDPASSSSPTVLGRGPGSQQQQQQQQIQHLALNGDSDNDHSSDGGRSGQRQQQQKQNQTQQSTRERELDHEVTAALLMLNSDRRGWWGEERQGNRNKGQTEGEEKEEKRRGRGMSVMDLLS</sequence>
<feature type="compositionally biased region" description="Basic and acidic residues" evidence="1">
    <location>
        <begin position="453"/>
        <end position="462"/>
    </location>
</feature>
<dbReference type="EMBL" id="JBFMKM010000004">
    <property type="protein sequence ID" value="KAL1306653.1"/>
    <property type="molecule type" value="Genomic_DNA"/>
</dbReference>
<organism evidence="3 4">
    <name type="scientific">Neodothiora populina</name>
    <dbReference type="NCBI Taxonomy" id="2781224"/>
    <lineage>
        <taxon>Eukaryota</taxon>
        <taxon>Fungi</taxon>
        <taxon>Dikarya</taxon>
        <taxon>Ascomycota</taxon>
        <taxon>Pezizomycotina</taxon>
        <taxon>Dothideomycetes</taxon>
        <taxon>Dothideomycetidae</taxon>
        <taxon>Dothideales</taxon>
        <taxon>Dothioraceae</taxon>
        <taxon>Neodothiora</taxon>
    </lineage>
</organism>
<dbReference type="CDD" id="cd00083">
    <property type="entry name" value="bHLH_SF"/>
    <property type="match status" value="1"/>
</dbReference>
<dbReference type="InterPro" id="IPR011598">
    <property type="entry name" value="bHLH_dom"/>
</dbReference>
<dbReference type="SMART" id="SM00353">
    <property type="entry name" value="HLH"/>
    <property type="match status" value="1"/>
</dbReference>
<dbReference type="PROSITE" id="PS50888">
    <property type="entry name" value="BHLH"/>
    <property type="match status" value="1"/>
</dbReference>
<feature type="compositionally biased region" description="Low complexity" evidence="1">
    <location>
        <begin position="409"/>
        <end position="418"/>
    </location>
</feature>
<keyword evidence="4" id="KW-1185">Reference proteome</keyword>
<dbReference type="GeneID" id="95979026"/>
<reference evidence="3 4" key="1">
    <citation type="submission" date="2024-07" db="EMBL/GenBank/DDBJ databases">
        <title>Draft sequence of the Neodothiora populina.</title>
        <authorList>
            <person name="Drown D.D."/>
            <person name="Schuette U.S."/>
            <person name="Buechlein A.B."/>
            <person name="Rusch D.R."/>
            <person name="Winton L.W."/>
            <person name="Adams G.A."/>
        </authorList>
    </citation>
    <scope>NUCLEOTIDE SEQUENCE [LARGE SCALE GENOMIC DNA]</scope>
    <source>
        <strain evidence="3 4">CPC 39397</strain>
    </source>
</reference>
<feature type="domain" description="BHLH" evidence="2">
    <location>
        <begin position="153"/>
        <end position="204"/>
    </location>
</feature>
<gene>
    <name evidence="3" type="ORF">AAFC00_005327</name>
</gene>
<feature type="region of interest" description="Disordered" evidence="1">
    <location>
        <begin position="384"/>
        <end position="511"/>
    </location>
</feature>
<feature type="compositionally biased region" description="Polar residues" evidence="1">
    <location>
        <begin position="339"/>
        <end position="360"/>
    </location>
</feature>
<feature type="compositionally biased region" description="Basic and acidic residues" evidence="1">
    <location>
        <begin position="471"/>
        <end position="499"/>
    </location>
</feature>
<feature type="compositionally biased region" description="Basic residues" evidence="1">
    <location>
        <begin position="151"/>
        <end position="165"/>
    </location>
</feature>
<feature type="region of interest" description="Disordered" evidence="1">
    <location>
        <begin position="29"/>
        <end position="165"/>
    </location>
</feature>
<accession>A0ABR3PKW9</accession>
<dbReference type="RefSeq" id="XP_069202925.1">
    <property type="nucleotide sequence ID" value="XM_069345097.1"/>
</dbReference>
<feature type="compositionally biased region" description="Low complexity" evidence="1">
    <location>
        <begin position="295"/>
        <end position="333"/>
    </location>
</feature>
<proteinExistence type="predicted"/>
<evidence type="ECO:0000256" key="1">
    <source>
        <dbReference type="SAM" id="MobiDB-lite"/>
    </source>
</evidence>
<dbReference type="SUPFAM" id="SSF47459">
    <property type="entry name" value="HLH, helix-loop-helix DNA-binding domain"/>
    <property type="match status" value="1"/>
</dbReference>
<dbReference type="Proteomes" id="UP001562354">
    <property type="component" value="Unassembled WGS sequence"/>
</dbReference>
<evidence type="ECO:0000259" key="2">
    <source>
        <dbReference type="PROSITE" id="PS50888"/>
    </source>
</evidence>
<dbReference type="PANTHER" id="PTHR46266:SF4">
    <property type="entry name" value="TRANSCRIPTION FACTOR TT8"/>
    <property type="match status" value="1"/>
</dbReference>
<feature type="compositionally biased region" description="Acidic residues" evidence="1">
    <location>
        <begin position="238"/>
        <end position="248"/>
    </location>
</feature>
<feature type="region of interest" description="Disordered" evidence="1">
    <location>
        <begin position="220"/>
        <end position="270"/>
    </location>
</feature>